<dbReference type="Proteomes" id="UP000011873">
    <property type="component" value="Unassembled WGS sequence"/>
</dbReference>
<protein>
    <submittedName>
        <fullName evidence="1">Uncharacterized protein</fullName>
    </submittedName>
</protein>
<proteinExistence type="predicted"/>
<evidence type="ECO:0000313" key="2">
    <source>
        <dbReference type="Proteomes" id="UP000011873"/>
    </source>
</evidence>
<dbReference type="EMBL" id="ANMU01000120">
    <property type="protein sequence ID" value="EMJ79836.1"/>
    <property type="molecule type" value="Genomic_DNA"/>
</dbReference>
<accession>M6BMK1</accession>
<sequence>MCFAFYLGKSFSYHKKSPKRFPDRAPKSDPKNAFLDRWKMFLFLMQEIFNIVDKKFNKLKKITRIRTL</sequence>
<comment type="caution">
    <text evidence="1">The sequence shown here is derived from an EMBL/GenBank/DDBJ whole genome shotgun (WGS) entry which is preliminary data.</text>
</comment>
<evidence type="ECO:0000313" key="1">
    <source>
        <dbReference type="EMBL" id="EMJ79836.1"/>
    </source>
</evidence>
<name>M6BMK1_LEPBO</name>
<dbReference type="AlphaFoldDB" id="M6BMK1"/>
<gene>
    <name evidence="1" type="ORF">LEP1GSC016_3449</name>
</gene>
<reference evidence="1 2" key="1">
    <citation type="submission" date="2013-01" db="EMBL/GenBank/DDBJ databases">
        <authorList>
            <person name="Harkins D.M."/>
            <person name="Durkin A.S."/>
            <person name="Brinkac L.M."/>
            <person name="Haft D.H."/>
            <person name="Selengut J.D."/>
            <person name="Sanka R."/>
            <person name="DePew J."/>
            <person name="Purushe J."/>
            <person name="Galloway R.L."/>
            <person name="Vinetz J.M."/>
            <person name="Sutton G.G."/>
            <person name="Nierman W.C."/>
            <person name="Fouts D.E."/>
        </authorList>
    </citation>
    <scope>NUCLEOTIDE SEQUENCE [LARGE SCALE GENOMIC DNA]</scope>
    <source>
        <strain evidence="1 2">Sponselee CDC</strain>
    </source>
</reference>
<organism evidence="1 2">
    <name type="scientific">Leptospira borgpetersenii serovar Hardjo-bovis str. Sponselee</name>
    <dbReference type="NCBI Taxonomy" id="1303729"/>
    <lineage>
        <taxon>Bacteria</taxon>
        <taxon>Pseudomonadati</taxon>
        <taxon>Spirochaetota</taxon>
        <taxon>Spirochaetia</taxon>
        <taxon>Leptospirales</taxon>
        <taxon>Leptospiraceae</taxon>
        <taxon>Leptospira</taxon>
    </lineage>
</organism>